<dbReference type="Gene3D" id="2.30.40.10">
    <property type="entry name" value="Urease, subunit C, domain 1"/>
    <property type="match status" value="1"/>
</dbReference>
<feature type="domain" description="Amidohydrolase-related" evidence="1">
    <location>
        <begin position="66"/>
        <end position="406"/>
    </location>
</feature>
<accession>G8TUR9</accession>
<dbReference type="Pfam" id="PF01979">
    <property type="entry name" value="Amidohydro_1"/>
    <property type="match status" value="1"/>
</dbReference>
<dbReference type="InterPro" id="IPR052349">
    <property type="entry name" value="Metallo-hydrolase_Enzymes"/>
</dbReference>
<dbReference type="PANTHER" id="PTHR32027:SF0">
    <property type="entry name" value="CYTOSINE DEAMINASE"/>
    <property type="match status" value="1"/>
</dbReference>
<dbReference type="GO" id="GO:0006209">
    <property type="term" value="P:cytosine catabolic process"/>
    <property type="evidence" value="ECO:0007669"/>
    <property type="project" value="TreeGrafter"/>
</dbReference>
<evidence type="ECO:0000313" key="3">
    <source>
        <dbReference type="Proteomes" id="UP000005439"/>
    </source>
</evidence>
<dbReference type="GO" id="GO:0004131">
    <property type="term" value="F:cytosine deaminase activity"/>
    <property type="evidence" value="ECO:0007669"/>
    <property type="project" value="UniProtKB-EC"/>
</dbReference>
<reference evidence="2 3" key="2">
    <citation type="journal article" date="2012" name="Stand. Genomic Sci.">
        <title>Complete genome sequence of the moderately thermophilic mineral-sulfide-oxidizing firmicute Sulfobacillus acidophilus type strain (NAL(T)).</title>
        <authorList>
            <person name="Anderson I."/>
            <person name="Chertkov O."/>
            <person name="Chen A."/>
            <person name="Saunders E."/>
            <person name="Lapidus A."/>
            <person name="Nolan M."/>
            <person name="Lucas S."/>
            <person name="Hammon N."/>
            <person name="Deshpande S."/>
            <person name="Cheng J.F."/>
            <person name="Han C."/>
            <person name="Tapia R."/>
            <person name="Goodwin L.A."/>
            <person name="Pitluck S."/>
            <person name="Liolios K."/>
            <person name="Pagani I."/>
            <person name="Ivanova N."/>
            <person name="Mikhailova N."/>
            <person name="Pati A."/>
            <person name="Palaniappan K."/>
            <person name="Land M."/>
            <person name="Pan C."/>
            <person name="Rohde M."/>
            <person name="Pukall R."/>
            <person name="Goker M."/>
            <person name="Detter J.C."/>
            <person name="Woyke T."/>
            <person name="Bristow J."/>
            <person name="Eisen J.A."/>
            <person name="Markowitz V."/>
            <person name="Hugenholtz P."/>
            <person name="Kyrpides N.C."/>
            <person name="Klenk H.P."/>
            <person name="Mavromatis K."/>
        </authorList>
    </citation>
    <scope>NUCLEOTIDE SEQUENCE [LARGE SCALE GENOMIC DNA]</scope>
    <source>
        <strain evidence="3">ATCC 700253 / DSM 10332 / NAL</strain>
    </source>
</reference>
<dbReference type="EMBL" id="CP003179">
    <property type="protein sequence ID" value="AEW05793.1"/>
    <property type="molecule type" value="Genomic_DNA"/>
</dbReference>
<dbReference type="PANTHER" id="PTHR32027">
    <property type="entry name" value="CYTOSINE DEAMINASE"/>
    <property type="match status" value="1"/>
</dbReference>
<sequence length="440" mass="47760">MATPHVPLTLYRARLLNQPDLYRITMDQGKIHTVEPDPSCPPGVLDIQHAPIRETLPAALDVKGRLVIPGMVDAHMHLDKALTLPYAQNPSGTLEGAIQSFGQIRPRLTPEDVVRRFRLMAETVVAHGTTSIRSHLDFTTASTFLPLLQALAAVIDEWHDRLDVQLVVMAPRDNPPEFVDALAAGAARYLTAIGGAPHLASDPNTNLTWITSLAQKWGLGLDLHVDEQLNPAAKTLGWLAHWLTKNTVEHLPVIAGHVVSIGTMPPEEASALIQTVAEVPLGVVTCPATNLYLQGRHDTVNVRRGLTRIREWLAAGVPVAIASDNIQDPFNPFGRGDLLEMALLAGYAAHLGAAEADTLLAMITEIPGQLLGLSPYGVVPGSIADVVVLDAHSALEALQWQSPARWVFKRGRLVASRALVQHWYGMRPETDLFESPHAPL</sequence>
<keyword evidence="3" id="KW-1185">Reference proteome</keyword>
<evidence type="ECO:0000259" key="1">
    <source>
        <dbReference type="Pfam" id="PF01979"/>
    </source>
</evidence>
<dbReference type="GO" id="GO:0035888">
    <property type="term" value="F:isoguanine deaminase activity"/>
    <property type="evidence" value="ECO:0007669"/>
    <property type="project" value="TreeGrafter"/>
</dbReference>
<dbReference type="SUPFAM" id="SSF51556">
    <property type="entry name" value="Metallo-dependent hydrolases"/>
    <property type="match status" value="1"/>
</dbReference>
<dbReference type="STRING" id="679936.Sulac_2325"/>
<dbReference type="Gene3D" id="3.20.20.140">
    <property type="entry name" value="Metal-dependent hydrolases"/>
    <property type="match status" value="1"/>
</dbReference>
<dbReference type="KEGG" id="sap:Sulac_2325"/>
<organism evidence="2 3">
    <name type="scientific">Sulfobacillus acidophilus (strain ATCC 700253 / DSM 10332 / NAL)</name>
    <dbReference type="NCBI Taxonomy" id="679936"/>
    <lineage>
        <taxon>Bacteria</taxon>
        <taxon>Bacillati</taxon>
        <taxon>Bacillota</taxon>
        <taxon>Clostridia</taxon>
        <taxon>Eubacteriales</taxon>
        <taxon>Clostridiales Family XVII. Incertae Sedis</taxon>
        <taxon>Sulfobacillus</taxon>
    </lineage>
</organism>
<dbReference type="AlphaFoldDB" id="G8TUR9"/>
<keyword evidence="2" id="KW-0378">Hydrolase</keyword>
<gene>
    <name evidence="2" type="ordered locus">Sulac_2325</name>
</gene>
<dbReference type="EC" id="3.5.4.1" evidence="2"/>
<evidence type="ECO:0000313" key="2">
    <source>
        <dbReference type="EMBL" id="AEW05793.1"/>
    </source>
</evidence>
<dbReference type="SUPFAM" id="SSF51338">
    <property type="entry name" value="Composite domain of metallo-dependent hydrolases"/>
    <property type="match status" value="1"/>
</dbReference>
<protein>
    <submittedName>
        <fullName evidence="2">Cytosine deaminase</fullName>
        <ecNumber evidence="2">3.5.4.1</ecNumber>
    </submittedName>
</protein>
<dbReference type="HOGENOM" id="CLU_031758_5_1_9"/>
<reference evidence="3" key="1">
    <citation type="submission" date="2011-12" db="EMBL/GenBank/DDBJ databases">
        <title>The complete genome of chromosome of Sulfobacillus acidophilus DSM 10332.</title>
        <authorList>
            <person name="Lucas S."/>
            <person name="Han J."/>
            <person name="Lapidus A."/>
            <person name="Bruce D."/>
            <person name="Goodwin L."/>
            <person name="Pitluck S."/>
            <person name="Peters L."/>
            <person name="Kyrpides N."/>
            <person name="Mavromatis K."/>
            <person name="Ivanova N."/>
            <person name="Mikhailova N."/>
            <person name="Chertkov O."/>
            <person name="Saunders E."/>
            <person name="Detter J.C."/>
            <person name="Tapia R."/>
            <person name="Han C."/>
            <person name="Land M."/>
            <person name="Hauser L."/>
            <person name="Markowitz V."/>
            <person name="Cheng J.-F."/>
            <person name="Hugenholtz P."/>
            <person name="Woyke T."/>
            <person name="Wu D."/>
            <person name="Pukall R."/>
            <person name="Gehrich-Schroeter G."/>
            <person name="Schneider S."/>
            <person name="Klenk H.-P."/>
            <person name="Eisen J.A."/>
        </authorList>
    </citation>
    <scope>NUCLEOTIDE SEQUENCE [LARGE SCALE GENOMIC DNA]</scope>
    <source>
        <strain evidence="3">ATCC 700253 / DSM 10332 / NAL</strain>
    </source>
</reference>
<proteinExistence type="predicted"/>
<dbReference type="InterPro" id="IPR006680">
    <property type="entry name" value="Amidohydro-rel"/>
</dbReference>
<name>G8TUR9_SULAD</name>
<dbReference type="Proteomes" id="UP000005439">
    <property type="component" value="Chromosome"/>
</dbReference>
<dbReference type="InterPro" id="IPR032466">
    <property type="entry name" value="Metal_Hydrolase"/>
</dbReference>
<dbReference type="InterPro" id="IPR011059">
    <property type="entry name" value="Metal-dep_hydrolase_composite"/>
</dbReference>